<dbReference type="InterPro" id="IPR002676">
    <property type="entry name" value="RimM_N"/>
</dbReference>
<evidence type="ECO:0000313" key="9">
    <source>
        <dbReference type="Proteomes" id="UP000053688"/>
    </source>
</evidence>
<evidence type="ECO:0000256" key="2">
    <source>
        <dbReference type="ARBA" id="ARBA00022517"/>
    </source>
</evidence>
<dbReference type="SUPFAM" id="SSF50447">
    <property type="entry name" value="Translation proteins"/>
    <property type="match status" value="1"/>
</dbReference>
<dbReference type="GO" id="GO:0005737">
    <property type="term" value="C:cytoplasm"/>
    <property type="evidence" value="ECO:0007669"/>
    <property type="project" value="UniProtKB-SubCell"/>
</dbReference>
<dbReference type="NCBIfam" id="TIGR02273">
    <property type="entry name" value="16S_RimM"/>
    <property type="match status" value="1"/>
</dbReference>
<dbReference type="InterPro" id="IPR011033">
    <property type="entry name" value="PRC_barrel-like_sf"/>
</dbReference>
<comment type="function">
    <text evidence="5">An accessory protein needed during the final step in the assembly of 30S ribosomal subunit, possibly for assembly of the head region. Essential for efficient processing of 16S rRNA. May be needed both before and after RbfA during the maturation of 16S rRNA. It has affinity for free ribosomal 30S subunits but not for 70S ribosomes.</text>
</comment>
<dbReference type="GO" id="GO:0043022">
    <property type="term" value="F:ribosome binding"/>
    <property type="evidence" value="ECO:0007669"/>
    <property type="project" value="InterPro"/>
</dbReference>
<dbReference type="Gene3D" id="2.30.30.240">
    <property type="entry name" value="PRC-barrel domain"/>
    <property type="match status" value="1"/>
</dbReference>
<dbReference type="HAMAP" id="MF_00014">
    <property type="entry name" value="Ribosome_mat_RimM"/>
    <property type="match status" value="1"/>
</dbReference>
<comment type="caution">
    <text evidence="8">The sequence shown here is derived from an EMBL/GenBank/DDBJ whole genome shotgun (WGS) entry which is preliminary data.</text>
</comment>
<evidence type="ECO:0000256" key="3">
    <source>
        <dbReference type="ARBA" id="ARBA00022552"/>
    </source>
</evidence>
<dbReference type="PANTHER" id="PTHR33692:SF1">
    <property type="entry name" value="RIBOSOME MATURATION FACTOR RIMM"/>
    <property type="match status" value="1"/>
</dbReference>
<dbReference type="InterPro" id="IPR036976">
    <property type="entry name" value="RimM_N_sf"/>
</dbReference>
<keyword evidence="1 5" id="KW-0963">Cytoplasm</keyword>
<feature type="domain" description="PRC-barrel" evidence="7">
    <location>
        <begin position="99"/>
        <end position="154"/>
    </location>
</feature>
<keyword evidence="4 5" id="KW-0143">Chaperone</keyword>
<dbReference type="RefSeq" id="WP_016503647.1">
    <property type="nucleotide sequence ID" value="NZ_AMSD01000001.1"/>
</dbReference>
<dbReference type="InterPro" id="IPR009000">
    <property type="entry name" value="Transl_B-barrel_sf"/>
</dbReference>
<dbReference type="eggNOG" id="COG0806">
    <property type="taxonomic scope" value="Bacteria"/>
</dbReference>
<comment type="domain">
    <text evidence="5">The PRC barrel domain binds ribosomal protein uS19.</text>
</comment>
<dbReference type="SUPFAM" id="SSF50346">
    <property type="entry name" value="PRC-barrel domain"/>
    <property type="match status" value="1"/>
</dbReference>
<keyword evidence="9" id="KW-1185">Reference proteome</keyword>
<evidence type="ECO:0000259" key="6">
    <source>
        <dbReference type="Pfam" id="PF01782"/>
    </source>
</evidence>
<reference evidence="8 9" key="1">
    <citation type="journal article" date="2014" name="Environ. Microbiol.">
        <title>Genomic signatures of obligate host dependence in the luminous bacterial symbiont of a vertebrate.</title>
        <authorList>
            <person name="Hendry T.A."/>
            <person name="de Wet J.R."/>
            <person name="Dunlap P.V."/>
        </authorList>
    </citation>
    <scope>NUCLEOTIDE SEQUENCE [LARGE SCALE GENOMIC DNA]</scope>
    <source>
        <strain evidence="8 9">Akat1</strain>
    </source>
</reference>
<name>S3DL40_9GAMM</name>
<accession>S3DL40</accession>
<comment type="similarity">
    <text evidence="5">Belongs to the RimM family.</text>
</comment>
<dbReference type="GO" id="GO:0005840">
    <property type="term" value="C:ribosome"/>
    <property type="evidence" value="ECO:0007669"/>
    <property type="project" value="InterPro"/>
</dbReference>
<dbReference type="EMBL" id="AMSD01000001">
    <property type="protein sequence ID" value="EPE37849.1"/>
    <property type="molecule type" value="Genomic_DNA"/>
</dbReference>
<evidence type="ECO:0000313" key="8">
    <source>
        <dbReference type="EMBL" id="EPE37849.1"/>
    </source>
</evidence>
<protein>
    <recommendedName>
        <fullName evidence="5">Ribosome maturation factor RimM</fullName>
    </recommendedName>
</protein>
<organism evidence="8 9">
    <name type="scientific">Candidatus Photodesmus katoptron Akat1</name>
    <dbReference type="NCBI Taxonomy" id="1236703"/>
    <lineage>
        <taxon>Bacteria</taxon>
        <taxon>Pseudomonadati</taxon>
        <taxon>Pseudomonadota</taxon>
        <taxon>Gammaproteobacteria</taxon>
        <taxon>Vibrionales</taxon>
        <taxon>Vibrionaceae</taxon>
        <taxon>Candidatus Photodesmus</taxon>
    </lineage>
</organism>
<dbReference type="InterPro" id="IPR011961">
    <property type="entry name" value="RimM"/>
</dbReference>
<comment type="subunit">
    <text evidence="5">Binds ribosomal protein uS19.</text>
</comment>
<dbReference type="Gene3D" id="2.40.30.60">
    <property type="entry name" value="RimM"/>
    <property type="match status" value="1"/>
</dbReference>
<dbReference type="PATRIC" id="fig|1236703.3.peg.305"/>
<dbReference type="AlphaFoldDB" id="S3DL40"/>
<dbReference type="InterPro" id="IPR027275">
    <property type="entry name" value="PRC-brl_dom"/>
</dbReference>
<evidence type="ECO:0000259" key="7">
    <source>
        <dbReference type="Pfam" id="PF05239"/>
    </source>
</evidence>
<feature type="domain" description="RimM N-terminal" evidence="6">
    <location>
        <begin position="9"/>
        <end position="88"/>
    </location>
</feature>
<dbReference type="GO" id="GO:0042274">
    <property type="term" value="P:ribosomal small subunit biogenesis"/>
    <property type="evidence" value="ECO:0007669"/>
    <property type="project" value="UniProtKB-UniRule"/>
</dbReference>
<dbReference type="PANTHER" id="PTHR33692">
    <property type="entry name" value="RIBOSOME MATURATION FACTOR RIMM"/>
    <property type="match status" value="1"/>
</dbReference>
<comment type="subcellular location">
    <subcellularLocation>
        <location evidence="5">Cytoplasm</location>
    </subcellularLocation>
</comment>
<gene>
    <name evidence="5 8" type="primary">rimM</name>
    <name evidence="8" type="ORF">O1U_0312</name>
</gene>
<dbReference type="STRING" id="28176.CF66_2095"/>
<keyword evidence="2 5" id="KW-0690">Ribosome biogenesis</keyword>
<proteinExistence type="inferred from homology"/>
<evidence type="ECO:0000256" key="4">
    <source>
        <dbReference type="ARBA" id="ARBA00023186"/>
    </source>
</evidence>
<sequence>MSRKKSRITVGKFGSTFGFLGWIKIFSYTDHAKNILNYQPWLIKQKSEWKQFQLEQWRYSYKNIIVKIKEVDTKQHALTLTNCIIYIHSLSLPKLLARDEFYYHELFGMKVVTVQGYSLGIVVDILETGSNDVLVLQAPVGDAFGKKERLIPFLNGEVIRQISPNIQEIKVNWDPNF</sequence>
<dbReference type="Pfam" id="PF01782">
    <property type="entry name" value="RimM"/>
    <property type="match status" value="1"/>
</dbReference>
<evidence type="ECO:0000256" key="5">
    <source>
        <dbReference type="HAMAP-Rule" id="MF_00014"/>
    </source>
</evidence>
<dbReference type="Pfam" id="PF05239">
    <property type="entry name" value="PRC"/>
    <property type="match status" value="1"/>
</dbReference>
<dbReference type="GO" id="GO:0006364">
    <property type="term" value="P:rRNA processing"/>
    <property type="evidence" value="ECO:0007669"/>
    <property type="project" value="UniProtKB-UniRule"/>
</dbReference>
<dbReference type="Proteomes" id="UP000053688">
    <property type="component" value="Unassembled WGS sequence"/>
</dbReference>
<keyword evidence="3 5" id="KW-0698">rRNA processing</keyword>
<evidence type="ECO:0000256" key="1">
    <source>
        <dbReference type="ARBA" id="ARBA00022490"/>
    </source>
</evidence>